<evidence type="ECO:0000256" key="1">
    <source>
        <dbReference type="ARBA" id="ARBA00070402"/>
    </source>
</evidence>
<evidence type="ECO:0000256" key="2">
    <source>
        <dbReference type="ARBA" id="ARBA00081001"/>
    </source>
</evidence>
<dbReference type="PANTHER" id="PTHR15744:SF0">
    <property type="entry name" value="KH HOMOLOGY DOMAIN-CONTAINING PROTEIN 4"/>
    <property type="match status" value="1"/>
</dbReference>
<dbReference type="InterPro" id="IPR031121">
    <property type="entry name" value="RIK/BLOM7"/>
</dbReference>
<protein>
    <recommendedName>
        <fullName evidence="1">Protein RIK</fullName>
    </recommendedName>
    <alternativeName>
        <fullName evidence="2">Rough sheath 2-interacting KH domain protein</fullName>
    </alternativeName>
</protein>
<proteinExistence type="predicted"/>
<feature type="compositionally biased region" description="Acidic residues" evidence="3">
    <location>
        <begin position="521"/>
        <end position="532"/>
    </location>
</feature>
<dbReference type="AlphaFoldDB" id="A0A5J5TK15"/>
<feature type="compositionally biased region" description="Polar residues" evidence="3">
    <location>
        <begin position="12"/>
        <end position="23"/>
    </location>
</feature>
<dbReference type="GO" id="GO:0005634">
    <property type="term" value="C:nucleus"/>
    <property type="evidence" value="ECO:0007669"/>
    <property type="project" value="InterPro"/>
</dbReference>
<feature type="region of interest" description="Disordered" evidence="3">
    <location>
        <begin position="415"/>
        <end position="551"/>
    </location>
</feature>
<evidence type="ECO:0000313" key="6">
    <source>
        <dbReference type="EMBL" id="KAB2056085.1"/>
    </source>
</evidence>
<feature type="compositionally biased region" description="Basic residues" evidence="3">
    <location>
        <begin position="493"/>
        <end position="503"/>
    </location>
</feature>
<dbReference type="Pfam" id="PF22675">
    <property type="entry name" value="KH-I_KHDC4-BBP"/>
    <property type="match status" value="1"/>
</dbReference>
<dbReference type="Proteomes" id="UP000327439">
    <property type="component" value="Chromosome A11"/>
</dbReference>
<name>A0A5J5TK15_GOSBA</name>
<feature type="domain" description="KHDC4/BBP-like KH-domain type I" evidence="4">
    <location>
        <begin position="224"/>
        <end position="299"/>
    </location>
</feature>
<feature type="compositionally biased region" description="Basic and acidic residues" evidence="3">
    <location>
        <begin position="535"/>
        <end position="545"/>
    </location>
</feature>
<dbReference type="SUPFAM" id="SSF54791">
    <property type="entry name" value="Eukaryotic type KH-domain (KH-domain type I)"/>
    <property type="match status" value="1"/>
</dbReference>
<dbReference type="InterPro" id="IPR055256">
    <property type="entry name" value="KH_1_KHDC4/BBP-like"/>
</dbReference>
<dbReference type="Pfam" id="PF23469">
    <property type="entry name" value="KH_12"/>
    <property type="match status" value="1"/>
</dbReference>
<sequence length="551" mass="58331">MTEDGGARVSSDDPTLSNDASQTRQRKKRKWDQPAEAFVSAGIAVPFSNMGTLAGMPLPGVAPVPGTFLSNILAASGAAVTPVFQQHAAPVASQQNQTKIQDELVIAREIVINDAESSIRYKLTKRQTQEEIQRCTGAVVITRGKYHPPNAPADGEKPLYLHISAAAHLKETAERILAVDRAAAMVEELLKHGQSSQAGSSPFVEAVMNGVKAFSTCVYLGFDADPSLNVAARIRGPNDQYINHIMNETGATVILRGCGSGNLESHQGEEAQPPLHLFLSSNNPKSLDDAKRLAENLLDTISVEFGASRISSSKVYGAVPPPQQLLTGVECSATGRNLNASSAAGLASMPVATPAPPVAVPVVTTGYSQAMAVGMPNSGPTQAHSVGYPQPLVSRGTSYIGYGGIYPQATPLQQESESLNPNKPLGDVGVKNVSNMPAPKKLIHPSSNGMPPPPPKSLPPPPPKTMQTPPPPPSKTMLPPPPPPKFTSSTSPRRLHDKIKVTSKAKLDAVPDTLMQLMSYGDEDDDSEESSDESLNNKKSADAVRKPFWAL</sequence>
<dbReference type="OrthoDB" id="397265at2759"/>
<dbReference type="GO" id="GO:0003723">
    <property type="term" value="F:RNA binding"/>
    <property type="evidence" value="ECO:0007669"/>
    <property type="project" value="InterPro"/>
</dbReference>
<dbReference type="FunFam" id="3.30.1370.10:FF:000037">
    <property type="entry name" value="KH domain protein"/>
    <property type="match status" value="1"/>
</dbReference>
<evidence type="ECO:0000256" key="3">
    <source>
        <dbReference type="SAM" id="MobiDB-lite"/>
    </source>
</evidence>
<feature type="compositionally biased region" description="Pro residues" evidence="3">
    <location>
        <begin position="450"/>
        <end position="485"/>
    </location>
</feature>
<dbReference type="PANTHER" id="PTHR15744">
    <property type="entry name" value="BLOM7"/>
    <property type="match status" value="1"/>
</dbReference>
<reference evidence="7" key="1">
    <citation type="journal article" date="2020" name="Nat. Genet.">
        <title>Genomic diversifications of five Gossypium allopolyploid species and their impact on cotton improvement.</title>
        <authorList>
            <person name="Chen Z.J."/>
            <person name="Sreedasyam A."/>
            <person name="Ando A."/>
            <person name="Song Q."/>
            <person name="De Santiago L.M."/>
            <person name="Hulse-Kemp A.M."/>
            <person name="Ding M."/>
            <person name="Ye W."/>
            <person name="Kirkbride R.C."/>
            <person name="Jenkins J."/>
            <person name="Plott C."/>
            <person name="Lovell J."/>
            <person name="Lin Y.M."/>
            <person name="Vaughn R."/>
            <person name="Liu B."/>
            <person name="Simpson S."/>
            <person name="Scheffler B.E."/>
            <person name="Wen L."/>
            <person name="Saski C.A."/>
            <person name="Grover C.E."/>
            <person name="Hu G."/>
            <person name="Conover J.L."/>
            <person name="Carlson J.W."/>
            <person name="Shu S."/>
            <person name="Boston L.B."/>
            <person name="Williams M."/>
            <person name="Peterson D.G."/>
            <person name="McGee K."/>
            <person name="Jones D.C."/>
            <person name="Wendel J.F."/>
            <person name="Stelly D.M."/>
            <person name="Grimwood J."/>
            <person name="Schmutz J."/>
        </authorList>
    </citation>
    <scope>NUCLEOTIDE SEQUENCE [LARGE SCALE GENOMIC DNA]</scope>
    <source>
        <strain evidence="7">cv. 3-79</strain>
    </source>
</reference>
<organism evidence="6 7">
    <name type="scientific">Gossypium barbadense</name>
    <name type="common">Sea Island cotton</name>
    <name type="synonym">Hibiscus barbadensis</name>
    <dbReference type="NCBI Taxonomy" id="3634"/>
    <lineage>
        <taxon>Eukaryota</taxon>
        <taxon>Viridiplantae</taxon>
        <taxon>Streptophyta</taxon>
        <taxon>Embryophyta</taxon>
        <taxon>Tracheophyta</taxon>
        <taxon>Spermatophyta</taxon>
        <taxon>Magnoliopsida</taxon>
        <taxon>eudicotyledons</taxon>
        <taxon>Gunneridae</taxon>
        <taxon>Pentapetalae</taxon>
        <taxon>rosids</taxon>
        <taxon>malvids</taxon>
        <taxon>Malvales</taxon>
        <taxon>Malvaceae</taxon>
        <taxon>Malvoideae</taxon>
        <taxon>Gossypium</taxon>
    </lineage>
</organism>
<evidence type="ECO:0000259" key="4">
    <source>
        <dbReference type="Pfam" id="PF22675"/>
    </source>
</evidence>
<dbReference type="InterPro" id="IPR056149">
    <property type="entry name" value="PRP5/DDX46/KHDC4_KH"/>
</dbReference>
<evidence type="ECO:0000259" key="5">
    <source>
        <dbReference type="Pfam" id="PF23469"/>
    </source>
</evidence>
<dbReference type="EMBL" id="CM018212">
    <property type="protein sequence ID" value="KAB2056085.1"/>
    <property type="molecule type" value="Genomic_DNA"/>
</dbReference>
<feature type="region of interest" description="Disordered" evidence="3">
    <location>
        <begin position="1"/>
        <end position="33"/>
    </location>
</feature>
<dbReference type="CDD" id="cd22472">
    <property type="entry name" value="KH-I_RIK_like_rpt2"/>
    <property type="match status" value="1"/>
</dbReference>
<dbReference type="CDD" id="cd22471">
    <property type="entry name" value="KH-I_RIK_like_rpt1"/>
    <property type="match status" value="1"/>
</dbReference>
<dbReference type="Gene3D" id="3.30.1370.10">
    <property type="entry name" value="K Homology domain, type 1"/>
    <property type="match status" value="2"/>
</dbReference>
<gene>
    <name evidence="6" type="ORF">ES319_A11G080000v1</name>
</gene>
<keyword evidence="7" id="KW-1185">Reference proteome</keyword>
<dbReference type="InterPro" id="IPR036612">
    <property type="entry name" value="KH_dom_type_1_sf"/>
</dbReference>
<accession>A0A5J5TK15</accession>
<evidence type="ECO:0000313" key="7">
    <source>
        <dbReference type="Proteomes" id="UP000327439"/>
    </source>
</evidence>
<feature type="domain" description="ATP-dependent RNA helicase PRP5/DDX46/KHDC4 KH" evidence="5">
    <location>
        <begin position="106"/>
        <end position="194"/>
    </location>
</feature>